<name>A0ABY5IPM7_9FLAO</name>
<evidence type="ECO:0000313" key="1">
    <source>
        <dbReference type="EMBL" id="UUC44787.1"/>
    </source>
</evidence>
<reference evidence="1" key="1">
    <citation type="submission" date="2022-07" db="EMBL/GenBank/DDBJ databases">
        <title>Isolation, identification, and degradation of a PFOSA degrading strain from sewage treatment plant.</title>
        <authorList>
            <person name="Zhang L."/>
            <person name="Huo Y."/>
        </authorList>
    </citation>
    <scope>NUCLEOTIDE SEQUENCE</scope>
    <source>
        <strain evidence="1">C1</strain>
    </source>
</reference>
<organism evidence="1 2">
    <name type="scientific">Flavobacterium cerinum</name>
    <dbReference type="NCBI Taxonomy" id="2502784"/>
    <lineage>
        <taxon>Bacteria</taxon>
        <taxon>Pseudomonadati</taxon>
        <taxon>Bacteroidota</taxon>
        <taxon>Flavobacteriia</taxon>
        <taxon>Flavobacteriales</taxon>
        <taxon>Flavobacteriaceae</taxon>
        <taxon>Flavobacterium</taxon>
    </lineage>
</organism>
<proteinExistence type="predicted"/>
<gene>
    <name evidence="1" type="ORF">NOX80_14260</name>
</gene>
<sequence length="99" mass="11467">MIKERLEYKQLILRLEEAEQLAAQFSGGYSNNFISTEEFHTALSEKLIQLKEGETAELNKLWLWFAPTCDWDTLIREDGLVLGETIFALLSELKKECNI</sequence>
<keyword evidence="2" id="KW-1185">Reference proteome</keyword>
<accession>A0ABY5IPM7</accession>
<dbReference type="Proteomes" id="UP001059844">
    <property type="component" value="Chromosome"/>
</dbReference>
<dbReference type="RefSeq" id="WP_256550471.1">
    <property type="nucleotide sequence ID" value="NZ_CP101751.1"/>
</dbReference>
<protein>
    <submittedName>
        <fullName evidence="1">Uncharacterized protein</fullName>
    </submittedName>
</protein>
<evidence type="ECO:0000313" key="2">
    <source>
        <dbReference type="Proteomes" id="UP001059844"/>
    </source>
</evidence>
<dbReference type="EMBL" id="CP101751">
    <property type="protein sequence ID" value="UUC44787.1"/>
    <property type="molecule type" value="Genomic_DNA"/>
</dbReference>